<dbReference type="OrthoDB" id="4586300at2759"/>
<gene>
    <name evidence="2" type="ORF">AJ79_04607</name>
</gene>
<feature type="compositionally biased region" description="Polar residues" evidence="1">
    <location>
        <begin position="480"/>
        <end position="496"/>
    </location>
</feature>
<feature type="region of interest" description="Disordered" evidence="1">
    <location>
        <begin position="392"/>
        <end position="517"/>
    </location>
</feature>
<name>A0A2B7XSI6_9EURO</name>
<dbReference type="Proteomes" id="UP000223968">
    <property type="component" value="Unassembled WGS sequence"/>
</dbReference>
<protein>
    <submittedName>
        <fullName evidence="2">Uncharacterized protein</fullName>
    </submittedName>
</protein>
<feature type="compositionally biased region" description="Basic and acidic residues" evidence="1">
    <location>
        <begin position="1"/>
        <end position="10"/>
    </location>
</feature>
<feature type="compositionally biased region" description="Basic and acidic residues" evidence="1">
    <location>
        <begin position="500"/>
        <end position="517"/>
    </location>
</feature>
<dbReference type="AlphaFoldDB" id="A0A2B7XSI6"/>
<dbReference type="EMBL" id="PDNB01000066">
    <property type="protein sequence ID" value="PGH11915.1"/>
    <property type="molecule type" value="Genomic_DNA"/>
</dbReference>
<organism evidence="2 3">
    <name type="scientific">Helicocarpus griseus UAMH5409</name>
    <dbReference type="NCBI Taxonomy" id="1447875"/>
    <lineage>
        <taxon>Eukaryota</taxon>
        <taxon>Fungi</taxon>
        <taxon>Dikarya</taxon>
        <taxon>Ascomycota</taxon>
        <taxon>Pezizomycotina</taxon>
        <taxon>Eurotiomycetes</taxon>
        <taxon>Eurotiomycetidae</taxon>
        <taxon>Onygenales</taxon>
        <taxon>Ajellomycetaceae</taxon>
        <taxon>Helicocarpus</taxon>
    </lineage>
</organism>
<evidence type="ECO:0000313" key="3">
    <source>
        <dbReference type="Proteomes" id="UP000223968"/>
    </source>
</evidence>
<keyword evidence="3" id="KW-1185">Reference proteome</keyword>
<evidence type="ECO:0000313" key="2">
    <source>
        <dbReference type="EMBL" id="PGH11915.1"/>
    </source>
</evidence>
<comment type="caution">
    <text evidence="2">The sequence shown here is derived from an EMBL/GenBank/DDBJ whole genome shotgun (WGS) entry which is preliminary data.</text>
</comment>
<feature type="compositionally biased region" description="Polar residues" evidence="1">
    <location>
        <begin position="412"/>
        <end position="444"/>
    </location>
</feature>
<evidence type="ECO:0000256" key="1">
    <source>
        <dbReference type="SAM" id="MobiDB-lite"/>
    </source>
</evidence>
<feature type="compositionally biased region" description="Acidic residues" evidence="1">
    <location>
        <begin position="392"/>
        <end position="402"/>
    </location>
</feature>
<dbReference type="STRING" id="1447875.A0A2B7XSI6"/>
<feature type="region of interest" description="Disordered" evidence="1">
    <location>
        <begin position="1"/>
        <end position="26"/>
    </location>
</feature>
<feature type="region of interest" description="Disordered" evidence="1">
    <location>
        <begin position="306"/>
        <end position="325"/>
    </location>
</feature>
<proteinExistence type="predicted"/>
<sequence length="517" mass="60109">MADSNDRDRCPAVNHTNRPRQHEEENPFIAFRRYADEQFSSLLQSFIGLPSAFSSPSPRDWLYFQGEEDPARRFHHRRQAPEAGINNEVPQSNSQLHKSEKCTCGRDDSVKYSRHDRDGAEDREERYHDPFNHWWPERRRHSEHGFPSSIFESPLEHLWPFEPFGLFSHLSRFSPFSFDSLTSSNSPGWPVPYLLFSPYSPLHLERQQNMRKKSHDSSFSSLFSSLVTFQDDQEPDAPRWREAFEDLMRIENGKDMLSGDSGTVIRKEHPKDWISGMINRGSLGDHWSLIHKGPNDYFTYKNSWSSDGAQTRKGENTQPGFVGEYDDREHDMQEDKWLTELDLYEKFLNHVNEPSDEESELVSPLMGMIIEDRLRRRERLLDQRRRWEQALENEDRDAETTGELEKVPGQPGQITPEQSDMETTTTALTQFSQPSPYVTSSMTTTERRTLPDGSIQTTIKRKKRFSDGNEESNETVHVENANQSTPKSEPTNQSGPGTLERADDRDSQKKGGWFWKD</sequence>
<reference evidence="2 3" key="1">
    <citation type="submission" date="2017-10" db="EMBL/GenBank/DDBJ databases">
        <title>Comparative genomics in systemic dimorphic fungi from Ajellomycetaceae.</title>
        <authorList>
            <person name="Munoz J.F."/>
            <person name="Mcewen J.G."/>
            <person name="Clay O.K."/>
            <person name="Cuomo C.A."/>
        </authorList>
    </citation>
    <scope>NUCLEOTIDE SEQUENCE [LARGE SCALE GENOMIC DNA]</scope>
    <source>
        <strain evidence="2 3">UAMH5409</strain>
    </source>
</reference>
<accession>A0A2B7XSI6</accession>
<feature type="region of interest" description="Disordered" evidence="1">
    <location>
        <begin position="82"/>
        <end position="101"/>
    </location>
</feature>